<proteinExistence type="predicted"/>
<evidence type="ECO:0000313" key="2">
    <source>
        <dbReference type="EMBL" id="PVX40650.1"/>
    </source>
</evidence>
<dbReference type="Proteomes" id="UP000245909">
    <property type="component" value="Unassembled WGS sequence"/>
</dbReference>
<dbReference type="InterPro" id="IPR057156">
    <property type="entry name" value="DUF7834"/>
</dbReference>
<gene>
    <name evidence="2" type="ORF">C8D76_103226</name>
</gene>
<evidence type="ECO:0000313" key="3">
    <source>
        <dbReference type="Proteomes" id="UP000245909"/>
    </source>
</evidence>
<sequence>MLIDRRFSNLGFQSTQPIINGELFFKYIEHYRDNYIFLFNKQKGFLRKSDIFKDKLKEKYSGLLDFIDSYPGAYRVGDKYIKNLFQCLIMLYYDKFCQKGIEMSENQSRNLIQAIEKCFRWCYRIRLMQTRVFYSTIEKEVYGKDSLFSHLLKSDSPREFLEFVINRYEQKFDKNDKTGLKGLLESDLEK</sequence>
<organism evidence="2 3">
    <name type="scientific">Alitibacter langaaensis DSM 22999</name>
    <dbReference type="NCBI Taxonomy" id="1122935"/>
    <lineage>
        <taxon>Bacteria</taxon>
        <taxon>Pseudomonadati</taxon>
        <taxon>Pseudomonadota</taxon>
        <taxon>Gammaproteobacteria</taxon>
        <taxon>Pasteurellales</taxon>
        <taxon>Pasteurellaceae</taxon>
        <taxon>Alitibacter</taxon>
    </lineage>
</organism>
<keyword evidence="3" id="KW-1185">Reference proteome</keyword>
<comment type="caution">
    <text evidence="2">The sequence shown here is derived from an EMBL/GenBank/DDBJ whole genome shotgun (WGS) entry which is preliminary data.</text>
</comment>
<dbReference type="Pfam" id="PF25202">
    <property type="entry name" value="DUF7834"/>
    <property type="match status" value="1"/>
</dbReference>
<evidence type="ECO:0000259" key="1">
    <source>
        <dbReference type="Pfam" id="PF25202"/>
    </source>
</evidence>
<accession>A0A2U0TAK3</accession>
<dbReference type="AlphaFoldDB" id="A0A2U0TAK3"/>
<dbReference type="EMBL" id="QENU01000003">
    <property type="protein sequence ID" value="PVX40650.1"/>
    <property type="molecule type" value="Genomic_DNA"/>
</dbReference>
<name>A0A2U0TAK3_9PAST</name>
<feature type="domain" description="DUF7834" evidence="1">
    <location>
        <begin position="8"/>
        <end position="177"/>
    </location>
</feature>
<reference evidence="2 3" key="1">
    <citation type="submission" date="2018-05" db="EMBL/GenBank/DDBJ databases">
        <title>Genomic Encyclopedia of Type Strains, Phase IV (KMG-IV): sequencing the most valuable type-strain genomes for metagenomic binning, comparative biology and taxonomic classification.</title>
        <authorList>
            <person name="Goeker M."/>
        </authorList>
    </citation>
    <scope>NUCLEOTIDE SEQUENCE [LARGE SCALE GENOMIC DNA]</scope>
    <source>
        <strain evidence="2 3">DSM 22999</strain>
    </source>
</reference>
<protein>
    <recommendedName>
        <fullName evidence="1">DUF7834 domain-containing protein</fullName>
    </recommendedName>
</protein>